<accession>A0ABQ6M579</accession>
<dbReference type="PROSITE" id="PS51502">
    <property type="entry name" value="S_R_A_B_BARREL"/>
    <property type="match status" value="1"/>
</dbReference>
<organism evidence="3 4">
    <name type="scientific">Tetraparma gracilis</name>
    <dbReference type="NCBI Taxonomy" id="2962635"/>
    <lineage>
        <taxon>Eukaryota</taxon>
        <taxon>Sar</taxon>
        <taxon>Stramenopiles</taxon>
        <taxon>Ochrophyta</taxon>
        <taxon>Bolidophyceae</taxon>
        <taxon>Parmales</taxon>
        <taxon>Triparmaceae</taxon>
        <taxon>Tetraparma</taxon>
    </lineage>
</organism>
<dbReference type="Proteomes" id="UP001165060">
    <property type="component" value="Unassembled WGS sequence"/>
</dbReference>
<dbReference type="InterPro" id="IPR013097">
    <property type="entry name" value="Dabb"/>
</dbReference>
<evidence type="ECO:0000256" key="1">
    <source>
        <dbReference type="ARBA" id="ARBA00011738"/>
    </source>
</evidence>
<name>A0ABQ6M579_9STRA</name>
<dbReference type="InterPro" id="IPR044662">
    <property type="entry name" value="HS1/DABB1-like"/>
</dbReference>
<dbReference type="EMBL" id="BRYB01001173">
    <property type="protein sequence ID" value="GMI19653.1"/>
    <property type="molecule type" value="Genomic_DNA"/>
</dbReference>
<evidence type="ECO:0000313" key="3">
    <source>
        <dbReference type="EMBL" id="GMI19653.1"/>
    </source>
</evidence>
<evidence type="ECO:0000313" key="4">
    <source>
        <dbReference type="Proteomes" id="UP001165060"/>
    </source>
</evidence>
<dbReference type="PANTHER" id="PTHR33178:SF10">
    <property type="entry name" value="STRESS-RESPONSE A_B BARREL DOMAIN-CONTAINING PROTEIN"/>
    <property type="match status" value="1"/>
</dbReference>
<reference evidence="3 4" key="1">
    <citation type="journal article" date="2023" name="Commun. Biol.">
        <title>Genome analysis of Parmales, the sister group of diatoms, reveals the evolutionary specialization of diatoms from phago-mixotrophs to photoautotrophs.</title>
        <authorList>
            <person name="Ban H."/>
            <person name="Sato S."/>
            <person name="Yoshikawa S."/>
            <person name="Yamada K."/>
            <person name="Nakamura Y."/>
            <person name="Ichinomiya M."/>
            <person name="Sato N."/>
            <person name="Blanc-Mathieu R."/>
            <person name="Endo H."/>
            <person name="Kuwata A."/>
            <person name="Ogata H."/>
        </authorList>
    </citation>
    <scope>NUCLEOTIDE SEQUENCE [LARGE SCALE GENOMIC DNA]</scope>
</reference>
<dbReference type="SMART" id="SM00886">
    <property type="entry name" value="Dabb"/>
    <property type="match status" value="1"/>
</dbReference>
<sequence>MEDTSVVDHIVLLKLADPSDTSNLCSAIKTLTGLSGVKSITCAPTFVASGGPDRTAGYNFALVVRLDSVANLDAYSVAQAHLDVKKNYILPALAKADVPVLAVDFVSPRALGVASSSNKASANQWKVACLGWFGVAAFLYLRPLLRKK</sequence>
<dbReference type="InterPro" id="IPR011008">
    <property type="entry name" value="Dimeric_a/b-barrel"/>
</dbReference>
<evidence type="ECO:0000259" key="2">
    <source>
        <dbReference type="PROSITE" id="PS51502"/>
    </source>
</evidence>
<dbReference type="Gene3D" id="3.30.70.100">
    <property type="match status" value="1"/>
</dbReference>
<comment type="subunit">
    <text evidence="1">Homodimer.</text>
</comment>
<gene>
    <name evidence="3" type="ORF">TeGR_g2589</name>
</gene>
<proteinExistence type="predicted"/>
<dbReference type="SUPFAM" id="SSF54909">
    <property type="entry name" value="Dimeric alpha+beta barrel"/>
    <property type="match status" value="1"/>
</dbReference>
<comment type="caution">
    <text evidence="3">The sequence shown here is derived from an EMBL/GenBank/DDBJ whole genome shotgun (WGS) entry which is preliminary data.</text>
</comment>
<feature type="domain" description="Stress-response A/B barrel" evidence="2">
    <location>
        <begin position="7"/>
        <end position="105"/>
    </location>
</feature>
<dbReference type="Pfam" id="PF07876">
    <property type="entry name" value="Dabb"/>
    <property type="match status" value="1"/>
</dbReference>
<keyword evidence="4" id="KW-1185">Reference proteome</keyword>
<dbReference type="PANTHER" id="PTHR33178">
    <property type="match status" value="1"/>
</dbReference>
<protein>
    <recommendedName>
        <fullName evidence="2">Stress-response A/B barrel domain-containing protein</fullName>
    </recommendedName>
</protein>